<evidence type="ECO:0000313" key="7">
    <source>
        <dbReference type="EMBL" id="CAG2153404.1"/>
    </source>
</evidence>
<evidence type="ECO:0000256" key="3">
    <source>
        <dbReference type="ARBA" id="ARBA00022692"/>
    </source>
</evidence>
<feature type="transmembrane region" description="Helical" evidence="6">
    <location>
        <begin position="105"/>
        <end position="126"/>
    </location>
</feature>
<evidence type="ECO:0000313" key="8">
    <source>
        <dbReference type="Proteomes" id="UP000672657"/>
    </source>
</evidence>
<comment type="caution">
    <text evidence="7">The sequence shown here is derived from an EMBL/GenBank/DDBJ whole genome shotgun (WGS) entry which is preliminary data.</text>
</comment>
<gene>
    <name evidence="7" type="ORF">LMG26411_04405</name>
</gene>
<keyword evidence="5 6" id="KW-0472">Membrane</keyword>
<keyword evidence="8" id="KW-1185">Reference proteome</keyword>
<accession>A0ABN7Q1P9</accession>
<comment type="subcellular location">
    <subcellularLocation>
        <location evidence="1">Cell membrane</location>
        <topology evidence="1">Multi-pass membrane protein</topology>
    </subcellularLocation>
</comment>
<dbReference type="RefSeq" id="WP_211955381.1">
    <property type="nucleotide sequence ID" value="NZ_CAJPVI010000028.1"/>
</dbReference>
<dbReference type="InterPro" id="IPR001851">
    <property type="entry name" value="ABC_transp_permease"/>
</dbReference>
<protein>
    <recommendedName>
        <fullName evidence="9">Branched-chain amino acid ABC transporter permease</fullName>
    </recommendedName>
</protein>
<evidence type="ECO:0000256" key="6">
    <source>
        <dbReference type="SAM" id="Phobius"/>
    </source>
</evidence>
<dbReference type="PANTHER" id="PTHR30482:SF17">
    <property type="entry name" value="ABC TRANSPORTER ATP-BINDING PROTEIN"/>
    <property type="match status" value="1"/>
</dbReference>
<dbReference type="CDD" id="cd06581">
    <property type="entry name" value="TM_PBP1_LivM_like"/>
    <property type="match status" value="1"/>
</dbReference>
<evidence type="ECO:0000256" key="4">
    <source>
        <dbReference type="ARBA" id="ARBA00022989"/>
    </source>
</evidence>
<evidence type="ECO:0000256" key="2">
    <source>
        <dbReference type="ARBA" id="ARBA00022475"/>
    </source>
</evidence>
<organism evidence="7 8">
    <name type="scientific">Cupriavidus numazuensis</name>
    <dbReference type="NCBI Taxonomy" id="221992"/>
    <lineage>
        <taxon>Bacteria</taxon>
        <taxon>Pseudomonadati</taxon>
        <taxon>Pseudomonadota</taxon>
        <taxon>Betaproteobacteria</taxon>
        <taxon>Burkholderiales</taxon>
        <taxon>Burkholderiaceae</taxon>
        <taxon>Cupriavidus</taxon>
    </lineage>
</organism>
<feature type="transmembrane region" description="Helical" evidence="6">
    <location>
        <begin position="308"/>
        <end position="334"/>
    </location>
</feature>
<feature type="transmembrane region" description="Helical" evidence="6">
    <location>
        <begin position="234"/>
        <end position="254"/>
    </location>
</feature>
<dbReference type="Proteomes" id="UP000672657">
    <property type="component" value="Unassembled WGS sequence"/>
</dbReference>
<dbReference type="EMBL" id="CAJPVI010000028">
    <property type="protein sequence ID" value="CAG2153404.1"/>
    <property type="molecule type" value="Genomic_DNA"/>
</dbReference>
<name>A0ABN7Q1P9_9BURK</name>
<dbReference type="PANTHER" id="PTHR30482">
    <property type="entry name" value="HIGH-AFFINITY BRANCHED-CHAIN AMINO ACID TRANSPORT SYSTEM PERMEASE"/>
    <property type="match status" value="1"/>
</dbReference>
<feature type="transmembrane region" description="Helical" evidence="6">
    <location>
        <begin position="51"/>
        <end position="70"/>
    </location>
</feature>
<dbReference type="InterPro" id="IPR043428">
    <property type="entry name" value="LivM-like"/>
</dbReference>
<sequence length="344" mass="36108">MNSPEAAPMNADFPFSKQSIATARGAFAIALVAIALAGFFTPLLVTQTYHLNLLLRGVQLAVAAVGLGFLMHQSGLVMIGASAYIGLPMYLVAIGSNLLHLGTAAAVAFALMCTLLFSVLSGALIIRAKPLPFAMISLALTQMLKTIASLPSLRPTLGGDDGLQVALTGDFFGMSPAVFYDPAHFWPLTWGTLCIVSLAAWAVGKSRLGIIQRAIKANEERMAFAGFNTYAPRLAGFVLACFFMAVAGILMVLNTAFASPEVLDFIGGNNALPAMLLGGTANVFGPVLGALFFTWMQDYFAAAGDLDLLMGLSVVIVLSICPKGVIGLLVGAFGGLKLQIREKR</sequence>
<evidence type="ECO:0000256" key="1">
    <source>
        <dbReference type="ARBA" id="ARBA00004651"/>
    </source>
</evidence>
<keyword evidence="4 6" id="KW-1133">Transmembrane helix</keyword>
<evidence type="ECO:0000256" key="5">
    <source>
        <dbReference type="ARBA" id="ARBA00023136"/>
    </source>
</evidence>
<feature type="transmembrane region" description="Helical" evidence="6">
    <location>
        <begin position="77"/>
        <end position="99"/>
    </location>
</feature>
<proteinExistence type="predicted"/>
<keyword evidence="2" id="KW-1003">Cell membrane</keyword>
<feature type="transmembrane region" description="Helical" evidence="6">
    <location>
        <begin position="274"/>
        <end position="296"/>
    </location>
</feature>
<evidence type="ECO:0008006" key="9">
    <source>
        <dbReference type="Google" id="ProtNLM"/>
    </source>
</evidence>
<reference evidence="7 8" key="1">
    <citation type="submission" date="2021-03" db="EMBL/GenBank/DDBJ databases">
        <authorList>
            <person name="Peeters C."/>
        </authorList>
    </citation>
    <scope>NUCLEOTIDE SEQUENCE [LARGE SCALE GENOMIC DNA]</scope>
    <source>
        <strain evidence="7 8">LMG 26411</strain>
    </source>
</reference>
<feature type="transmembrane region" description="Helical" evidence="6">
    <location>
        <begin position="184"/>
        <end position="203"/>
    </location>
</feature>
<keyword evidence="3 6" id="KW-0812">Transmembrane</keyword>
<feature type="transmembrane region" description="Helical" evidence="6">
    <location>
        <begin position="25"/>
        <end position="45"/>
    </location>
</feature>
<dbReference type="Pfam" id="PF02653">
    <property type="entry name" value="BPD_transp_2"/>
    <property type="match status" value="1"/>
</dbReference>